<proteinExistence type="predicted"/>
<evidence type="ECO:0000313" key="14">
    <source>
        <dbReference type="Proteomes" id="UP000185596"/>
    </source>
</evidence>
<keyword evidence="14" id="KW-1185">Reference proteome</keyword>
<dbReference type="CDD" id="cd16917">
    <property type="entry name" value="HATPase_UhpB-NarQ-NarX-like"/>
    <property type="match status" value="1"/>
</dbReference>
<dbReference type="Pfam" id="PF07730">
    <property type="entry name" value="HisKA_3"/>
    <property type="match status" value="1"/>
</dbReference>
<dbReference type="PANTHER" id="PTHR24421:SF56">
    <property type="entry name" value="OXYGEN SENSOR HISTIDINE KINASE RESPONSE REGULATOR DOST"/>
    <property type="match status" value="1"/>
</dbReference>
<dbReference type="GO" id="GO:0000155">
    <property type="term" value="F:phosphorelay sensor kinase activity"/>
    <property type="evidence" value="ECO:0007669"/>
    <property type="project" value="InterPro"/>
</dbReference>
<keyword evidence="8" id="KW-0460">Magnesium</keyword>
<evidence type="ECO:0000256" key="7">
    <source>
        <dbReference type="ARBA" id="ARBA00022777"/>
    </source>
</evidence>
<organism evidence="13 14">
    <name type="scientific">Actinophytocola xanthii</name>
    <dbReference type="NCBI Taxonomy" id="1912961"/>
    <lineage>
        <taxon>Bacteria</taxon>
        <taxon>Bacillati</taxon>
        <taxon>Actinomycetota</taxon>
        <taxon>Actinomycetes</taxon>
        <taxon>Pseudonocardiales</taxon>
        <taxon>Pseudonocardiaceae</taxon>
    </lineage>
</organism>
<name>A0A1Q8CKC5_9PSEU</name>
<dbReference type="GO" id="GO:0020037">
    <property type="term" value="F:heme binding"/>
    <property type="evidence" value="ECO:0007669"/>
    <property type="project" value="UniProtKB-ARBA"/>
</dbReference>
<dbReference type="InterPro" id="IPR050482">
    <property type="entry name" value="Sensor_HK_TwoCompSys"/>
</dbReference>
<sequence length="574" mass="60992">MAEEASGPTRRSSVGVPLAGLRLDELLSELQDRLTEITKTRDRLQGLLDAVVAVGAGLELAGTLQRIVETAVELVDARYGALGVLGEDGLSEFVYVGIDAETRARMGHLPEGKGLLGHLIEHPYPVRVPDLTAHPSSVGFPANHPPMRSFLGTPIRLRDEVFGNLYLTEKKGEAEFTADDVVVLEALAAAAGVAVENARLFEQARLRERWQQASSEVNSLLLGGGSTEDALDLIAARTLQLSASNCALILLTDEHRETLSVRASAGDTVERMLGLTISAANPVMAEVLDEGQPRIVADFAALMQDATSGFREFGPANLVPLGSVPNVSGVLIALRGKGDEPFAREVVRLLASFADQAALALELADKQRQQRMLDVLADRDRIAGDLHDHVIQRLFAAGMSLQGILRRINDRDARNRVTQVVGQLDETVRELRTSIFDLHTAGVDGPASLRRRMLDTVAELSADVPVSPSVRISGAVDSLVPPEVGEHAVAVLAEGVSNAVRHARASDITVTVEAGADLIVDVTDDGVGMPPDVARSGLLNLERRATACGGTATVSPGPDGGTRLVWRVPLTGPA</sequence>
<dbReference type="GO" id="GO:0070025">
    <property type="term" value="F:carbon monoxide binding"/>
    <property type="evidence" value="ECO:0007669"/>
    <property type="project" value="UniProtKB-ARBA"/>
</dbReference>
<protein>
    <submittedName>
        <fullName evidence="13">Histidine kinase</fullName>
    </submittedName>
</protein>
<keyword evidence="5" id="KW-0808">Transferase</keyword>
<dbReference type="InterPro" id="IPR036890">
    <property type="entry name" value="HATPase_C_sf"/>
</dbReference>
<reference evidence="13 14" key="1">
    <citation type="submission" date="2016-12" db="EMBL/GenBank/DDBJ databases">
        <title>The draft genome sequence of Actinophytocola sp. 11-183.</title>
        <authorList>
            <person name="Wang W."/>
            <person name="Yuan L."/>
        </authorList>
    </citation>
    <scope>NUCLEOTIDE SEQUENCE [LARGE SCALE GENOMIC DNA]</scope>
    <source>
        <strain evidence="13 14">11-183</strain>
    </source>
</reference>
<accession>A0A1Q8CKC5</accession>
<evidence type="ECO:0000313" key="13">
    <source>
        <dbReference type="EMBL" id="OLF14793.1"/>
    </source>
</evidence>
<dbReference type="STRING" id="1912961.BU204_24805"/>
<evidence type="ECO:0000256" key="10">
    <source>
        <dbReference type="ARBA" id="ARBA00023012"/>
    </source>
</evidence>
<dbReference type="GO" id="GO:0016020">
    <property type="term" value="C:membrane"/>
    <property type="evidence" value="ECO:0007669"/>
    <property type="project" value="InterPro"/>
</dbReference>
<dbReference type="PANTHER" id="PTHR24421">
    <property type="entry name" value="NITRATE/NITRITE SENSOR PROTEIN NARX-RELATED"/>
    <property type="match status" value="1"/>
</dbReference>
<feature type="domain" description="GAF" evidence="11">
    <location>
        <begin position="59"/>
        <end position="205"/>
    </location>
</feature>
<evidence type="ECO:0000259" key="11">
    <source>
        <dbReference type="SMART" id="SM00065"/>
    </source>
</evidence>
<dbReference type="Gene3D" id="3.30.565.10">
    <property type="entry name" value="Histidine kinase-like ATPase, C-terminal domain"/>
    <property type="match status" value="1"/>
</dbReference>
<evidence type="ECO:0000256" key="1">
    <source>
        <dbReference type="ARBA" id="ARBA00001946"/>
    </source>
</evidence>
<dbReference type="GO" id="GO:0005524">
    <property type="term" value="F:ATP binding"/>
    <property type="evidence" value="ECO:0007669"/>
    <property type="project" value="UniProtKB-ARBA"/>
</dbReference>
<comment type="cofactor">
    <cofactor evidence="1">
        <name>Mg(2+)</name>
        <dbReference type="ChEBI" id="CHEBI:18420"/>
    </cofactor>
</comment>
<evidence type="ECO:0000256" key="3">
    <source>
        <dbReference type="ARBA" id="ARBA00022490"/>
    </source>
</evidence>
<dbReference type="Proteomes" id="UP000185596">
    <property type="component" value="Unassembled WGS sequence"/>
</dbReference>
<dbReference type="FunFam" id="3.30.450.40:FF:000052">
    <property type="entry name" value="Oxygen sensor histidine kinase response regulator DevS/DosS"/>
    <property type="match status" value="1"/>
</dbReference>
<keyword evidence="10" id="KW-0902">Two-component regulatory system</keyword>
<dbReference type="Pfam" id="PF13492">
    <property type="entry name" value="GAF_3"/>
    <property type="match status" value="1"/>
</dbReference>
<dbReference type="InterPro" id="IPR003018">
    <property type="entry name" value="GAF"/>
</dbReference>
<evidence type="ECO:0000259" key="12">
    <source>
        <dbReference type="SMART" id="SM00387"/>
    </source>
</evidence>
<evidence type="ECO:0000256" key="5">
    <source>
        <dbReference type="ARBA" id="ARBA00022679"/>
    </source>
</evidence>
<dbReference type="EMBL" id="MSIE01000048">
    <property type="protein sequence ID" value="OLF14793.1"/>
    <property type="molecule type" value="Genomic_DNA"/>
</dbReference>
<dbReference type="AlphaFoldDB" id="A0A1Q8CKC5"/>
<dbReference type="GO" id="GO:0000287">
    <property type="term" value="F:magnesium ion binding"/>
    <property type="evidence" value="ECO:0007669"/>
    <property type="project" value="UniProtKB-ARBA"/>
</dbReference>
<dbReference type="SUPFAM" id="SSF55781">
    <property type="entry name" value="GAF domain-like"/>
    <property type="match status" value="2"/>
</dbReference>
<keyword evidence="6" id="KW-0479">Metal-binding</keyword>
<keyword evidence="3" id="KW-0963">Cytoplasm</keyword>
<dbReference type="RefSeq" id="WP_075128159.1">
    <property type="nucleotide sequence ID" value="NZ_MSIE01000048.1"/>
</dbReference>
<dbReference type="GO" id="GO:0070483">
    <property type="term" value="P:detection of hypoxia"/>
    <property type="evidence" value="ECO:0007669"/>
    <property type="project" value="UniProtKB-ARBA"/>
</dbReference>
<evidence type="ECO:0000256" key="2">
    <source>
        <dbReference type="ARBA" id="ARBA00001971"/>
    </source>
</evidence>
<evidence type="ECO:0000256" key="4">
    <source>
        <dbReference type="ARBA" id="ARBA00022553"/>
    </source>
</evidence>
<dbReference type="Pfam" id="PF13185">
    <property type="entry name" value="GAF_2"/>
    <property type="match status" value="1"/>
</dbReference>
<dbReference type="Gene3D" id="3.30.450.40">
    <property type="match status" value="2"/>
</dbReference>
<keyword evidence="7 13" id="KW-0418">Kinase</keyword>
<keyword evidence="9" id="KW-0408">Iron</keyword>
<feature type="domain" description="GAF" evidence="11">
    <location>
        <begin position="226"/>
        <end position="371"/>
    </location>
</feature>
<dbReference type="GO" id="GO:0019826">
    <property type="term" value="F:oxygen sensor activity"/>
    <property type="evidence" value="ECO:0007669"/>
    <property type="project" value="UniProtKB-ARBA"/>
</dbReference>
<dbReference type="Gene3D" id="1.20.5.1930">
    <property type="match status" value="1"/>
</dbReference>
<comment type="cofactor">
    <cofactor evidence="2">
        <name>heme</name>
        <dbReference type="ChEBI" id="CHEBI:30413"/>
    </cofactor>
</comment>
<keyword evidence="4" id="KW-0597">Phosphoprotein</keyword>
<dbReference type="SMART" id="SM00387">
    <property type="entry name" value="HATPase_c"/>
    <property type="match status" value="1"/>
</dbReference>
<evidence type="ECO:0000256" key="6">
    <source>
        <dbReference type="ARBA" id="ARBA00022723"/>
    </source>
</evidence>
<dbReference type="SUPFAM" id="SSF55874">
    <property type="entry name" value="ATPase domain of HSP90 chaperone/DNA topoisomerase II/histidine kinase"/>
    <property type="match status" value="1"/>
</dbReference>
<dbReference type="GO" id="GO:0019825">
    <property type="term" value="F:oxygen binding"/>
    <property type="evidence" value="ECO:0007669"/>
    <property type="project" value="UniProtKB-ARBA"/>
</dbReference>
<dbReference type="GO" id="GO:0046983">
    <property type="term" value="F:protein dimerization activity"/>
    <property type="evidence" value="ECO:0007669"/>
    <property type="project" value="InterPro"/>
</dbReference>
<dbReference type="SMART" id="SM00065">
    <property type="entry name" value="GAF"/>
    <property type="match status" value="2"/>
</dbReference>
<evidence type="ECO:0000256" key="8">
    <source>
        <dbReference type="ARBA" id="ARBA00022842"/>
    </source>
</evidence>
<dbReference type="OrthoDB" id="5241249at2"/>
<dbReference type="InterPro" id="IPR003594">
    <property type="entry name" value="HATPase_dom"/>
</dbReference>
<dbReference type="Pfam" id="PF02518">
    <property type="entry name" value="HATPase_c"/>
    <property type="match status" value="1"/>
</dbReference>
<dbReference type="GO" id="GO:0070026">
    <property type="term" value="F:nitric oxide binding"/>
    <property type="evidence" value="ECO:0007669"/>
    <property type="project" value="UniProtKB-ARBA"/>
</dbReference>
<feature type="domain" description="Histidine kinase/HSP90-like ATPase" evidence="12">
    <location>
        <begin position="483"/>
        <end position="572"/>
    </location>
</feature>
<gene>
    <name evidence="13" type="ORF">BU204_24805</name>
</gene>
<comment type="caution">
    <text evidence="13">The sequence shown here is derived from an EMBL/GenBank/DDBJ whole genome shotgun (WGS) entry which is preliminary data.</text>
</comment>
<dbReference type="InterPro" id="IPR011712">
    <property type="entry name" value="Sig_transdc_His_kin_sub3_dim/P"/>
</dbReference>
<dbReference type="InterPro" id="IPR029016">
    <property type="entry name" value="GAF-like_dom_sf"/>
</dbReference>
<evidence type="ECO:0000256" key="9">
    <source>
        <dbReference type="ARBA" id="ARBA00023004"/>
    </source>
</evidence>